<reference evidence="2 3" key="1">
    <citation type="submission" date="2023-05" db="EMBL/GenBank/DDBJ databases">
        <title>Marinobacter albus sp. nov., a marine bacterium isolated from sand in a coastal intertidal zone of huludao.</title>
        <authorList>
            <person name="Deng T."/>
        </authorList>
    </citation>
    <scope>NUCLEOTIDE SEQUENCE [LARGE SCALE GENOMIC DNA]</scope>
    <source>
        <strain evidence="2 3">M216</strain>
    </source>
</reference>
<evidence type="ECO:0000256" key="1">
    <source>
        <dbReference type="SAM" id="SignalP"/>
    </source>
</evidence>
<dbReference type="EMBL" id="JASSQD010000001">
    <property type="protein sequence ID" value="MDK9557888.1"/>
    <property type="molecule type" value="Genomic_DNA"/>
</dbReference>
<feature type="chain" id="PRO_5047492321" description="Outer membrane protein beta-barrel domain-containing protein" evidence="1">
    <location>
        <begin position="21"/>
        <end position="249"/>
    </location>
</feature>
<keyword evidence="3" id="KW-1185">Reference proteome</keyword>
<sequence>MKSYRIFLTLLVMLPLAVQSAPRLESRLTPYLWFAGVEGDVSSRPGAPTVPIDISASDALEDNEASYMVLFETKYLRHGVLLDLLYTDTRSSEDLITAVGLNVKSISKNKIYSAAYLYELFQRDRAVIDVYGGVRYWKVDTELRFRGGLGILAGERIRSAESWYDPLLGIKGRSPLGGSNFYASGGLAVGGFGVSSEHFYDVSINAGYQWTQGFGTSIGYRVYDLDYEDGSFLYDVEQKGWLLGLSWAF</sequence>
<organism evidence="2 3">
    <name type="scientific">Marinobacter albus</name>
    <dbReference type="NCBI Taxonomy" id="3030833"/>
    <lineage>
        <taxon>Bacteria</taxon>
        <taxon>Pseudomonadati</taxon>
        <taxon>Pseudomonadota</taxon>
        <taxon>Gammaproteobacteria</taxon>
        <taxon>Pseudomonadales</taxon>
        <taxon>Marinobacteraceae</taxon>
        <taxon>Marinobacter</taxon>
    </lineage>
</organism>
<evidence type="ECO:0000313" key="2">
    <source>
        <dbReference type="EMBL" id="MDK9557888.1"/>
    </source>
</evidence>
<proteinExistence type="predicted"/>
<gene>
    <name evidence="2" type="ORF">QQF73_09660</name>
</gene>
<evidence type="ECO:0000313" key="3">
    <source>
        <dbReference type="Proteomes" id="UP001223547"/>
    </source>
</evidence>
<protein>
    <recommendedName>
        <fullName evidence="4">Outer membrane protein beta-barrel domain-containing protein</fullName>
    </recommendedName>
</protein>
<accession>A0ABT7HBX7</accession>
<keyword evidence="1" id="KW-0732">Signal</keyword>
<dbReference type="Proteomes" id="UP001223547">
    <property type="component" value="Unassembled WGS sequence"/>
</dbReference>
<comment type="caution">
    <text evidence="2">The sequence shown here is derived from an EMBL/GenBank/DDBJ whole genome shotgun (WGS) entry which is preliminary data.</text>
</comment>
<dbReference type="RefSeq" id="WP_285368049.1">
    <property type="nucleotide sequence ID" value="NZ_JASSQD010000001.1"/>
</dbReference>
<feature type="signal peptide" evidence="1">
    <location>
        <begin position="1"/>
        <end position="20"/>
    </location>
</feature>
<evidence type="ECO:0008006" key="4">
    <source>
        <dbReference type="Google" id="ProtNLM"/>
    </source>
</evidence>
<name>A0ABT7HBX7_9GAMM</name>